<dbReference type="AlphaFoldDB" id="A0A5B7HYC0"/>
<organism evidence="2 3">
    <name type="scientific">Portunus trituberculatus</name>
    <name type="common">Swimming crab</name>
    <name type="synonym">Neptunus trituberculatus</name>
    <dbReference type="NCBI Taxonomy" id="210409"/>
    <lineage>
        <taxon>Eukaryota</taxon>
        <taxon>Metazoa</taxon>
        <taxon>Ecdysozoa</taxon>
        <taxon>Arthropoda</taxon>
        <taxon>Crustacea</taxon>
        <taxon>Multicrustacea</taxon>
        <taxon>Malacostraca</taxon>
        <taxon>Eumalacostraca</taxon>
        <taxon>Eucarida</taxon>
        <taxon>Decapoda</taxon>
        <taxon>Pleocyemata</taxon>
        <taxon>Brachyura</taxon>
        <taxon>Eubrachyura</taxon>
        <taxon>Portunoidea</taxon>
        <taxon>Portunidae</taxon>
        <taxon>Portuninae</taxon>
        <taxon>Portunus</taxon>
    </lineage>
</organism>
<reference evidence="2 3" key="1">
    <citation type="submission" date="2019-05" db="EMBL/GenBank/DDBJ databases">
        <title>Another draft genome of Portunus trituberculatus and its Hox gene families provides insights of decapod evolution.</title>
        <authorList>
            <person name="Jeong J.-H."/>
            <person name="Song I."/>
            <person name="Kim S."/>
            <person name="Choi T."/>
            <person name="Kim D."/>
            <person name="Ryu S."/>
            <person name="Kim W."/>
        </authorList>
    </citation>
    <scope>NUCLEOTIDE SEQUENCE [LARGE SCALE GENOMIC DNA]</scope>
    <source>
        <tissue evidence="2">Muscle</tissue>
    </source>
</reference>
<evidence type="ECO:0000313" key="3">
    <source>
        <dbReference type="Proteomes" id="UP000324222"/>
    </source>
</evidence>
<feature type="region of interest" description="Disordered" evidence="1">
    <location>
        <begin position="18"/>
        <end position="64"/>
    </location>
</feature>
<dbReference type="Proteomes" id="UP000324222">
    <property type="component" value="Unassembled WGS sequence"/>
</dbReference>
<gene>
    <name evidence="2" type="ORF">E2C01_067783</name>
</gene>
<dbReference type="EMBL" id="VSRR010036842">
    <property type="protein sequence ID" value="MPC73454.1"/>
    <property type="molecule type" value="Genomic_DNA"/>
</dbReference>
<accession>A0A5B7HYC0</accession>
<comment type="caution">
    <text evidence="2">The sequence shown here is derived from an EMBL/GenBank/DDBJ whole genome shotgun (WGS) entry which is preliminary data.</text>
</comment>
<name>A0A5B7HYC0_PORTR</name>
<evidence type="ECO:0000256" key="1">
    <source>
        <dbReference type="SAM" id="MobiDB-lite"/>
    </source>
</evidence>
<keyword evidence="3" id="KW-1185">Reference proteome</keyword>
<proteinExistence type="predicted"/>
<evidence type="ECO:0000313" key="2">
    <source>
        <dbReference type="EMBL" id="MPC73454.1"/>
    </source>
</evidence>
<protein>
    <submittedName>
        <fullName evidence="2">Uncharacterized protein</fullName>
    </submittedName>
</protein>
<sequence>MVREQSVSEYESITQCFTPLTHSHQGPHNILPKRSSSLESESLGGEEGKKSQPSKPCRSTCPSEPRMTAPLCRLPSDICFHSPPVQSDTIL</sequence>